<dbReference type="PANTHER" id="PTHR44520:SF2">
    <property type="entry name" value="RESPONSE REGULATOR RCP1"/>
    <property type="match status" value="1"/>
</dbReference>
<reference evidence="3 4" key="1">
    <citation type="submission" date="2018-06" db="EMBL/GenBank/DDBJ databases">
        <title>Genomic Encyclopedia of Archaeal and Bacterial Type Strains, Phase II (KMG-II): from individual species to whole genera.</title>
        <authorList>
            <person name="Goeker M."/>
        </authorList>
    </citation>
    <scope>NUCLEOTIDE SEQUENCE [LARGE SCALE GENOMIC DNA]</scope>
    <source>
        <strain evidence="3 4">DSM 23446</strain>
    </source>
</reference>
<dbReference type="InterPro" id="IPR052893">
    <property type="entry name" value="TCS_response_regulator"/>
</dbReference>
<proteinExistence type="predicted"/>
<evidence type="ECO:0000259" key="2">
    <source>
        <dbReference type="PROSITE" id="PS50110"/>
    </source>
</evidence>
<protein>
    <submittedName>
        <fullName evidence="3">Response regulator receiver domain-containing protein</fullName>
    </submittedName>
</protein>
<dbReference type="SMART" id="SM00448">
    <property type="entry name" value="REC"/>
    <property type="match status" value="1"/>
</dbReference>
<dbReference type="GO" id="GO:0000160">
    <property type="term" value="P:phosphorelay signal transduction system"/>
    <property type="evidence" value="ECO:0007669"/>
    <property type="project" value="InterPro"/>
</dbReference>
<dbReference type="Gene3D" id="3.40.50.2300">
    <property type="match status" value="1"/>
</dbReference>
<keyword evidence="4" id="KW-1185">Reference proteome</keyword>
<dbReference type="InterPro" id="IPR011006">
    <property type="entry name" value="CheY-like_superfamily"/>
</dbReference>
<dbReference type="PROSITE" id="PS50110">
    <property type="entry name" value="RESPONSE_REGULATORY"/>
    <property type="match status" value="1"/>
</dbReference>
<dbReference type="AlphaFoldDB" id="A0A327PSJ8"/>
<feature type="domain" description="Response regulatory" evidence="2">
    <location>
        <begin position="7"/>
        <end position="132"/>
    </location>
</feature>
<keyword evidence="1" id="KW-0597">Phosphoprotein</keyword>
<dbReference type="EMBL" id="QLLK01000001">
    <property type="protein sequence ID" value="RAI94763.1"/>
    <property type="molecule type" value="Genomic_DNA"/>
</dbReference>
<accession>A0A327PSJ8</accession>
<dbReference type="InterPro" id="IPR001789">
    <property type="entry name" value="Sig_transdc_resp-reg_receiver"/>
</dbReference>
<dbReference type="RefSeq" id="WP_245946957.1">
    <property type="nucleotide sequence ID" value="NZ_QLLK01000001.1"/>
</dbReference>
<organism evidence="3 4">
    <name type="scientific">Algoriphagus yeomjeoni</name>
    <dbReference type="NCBI Taxonomy" id="291403"/>
    <lineage>
        <taxon>Bacteria</taxon>
        <taxon>Pseudomonadati</taxon>
        <taxon>Bacteroidota</taxon>
        <taxon>Cytophagia</taxon>
        <taxon>Cytophagales</taxon>
        <taxon>Cyclobacteriaceae</taxon>
        <taxon>Algoriphagus</taxon>
    </lineage>
</organism>
<dbReference type="Proteomes" id="UP000249610">
    <property type="component" value="Unassembled WGS sequence"/>
</dbReference>
<dbReference type="CDD" id="cd17557">
    <property type="entry name" value="REC_Rcp-like"/>
    <property type="match status" value="1"/>
</dbReference>
<evidence type="ECO:0000313" key="3">
    <source>
        <dbReference type="EMBL" id="RAI94763.1"/>
    </source>
</evidence>
<sequence length="145" mass="16054">MAIQAINILLVEDNEGDIVLLTEALSDAKMVNKIDTLGDGAEAIDLLDGLAIKDSDTLPDLILLDINLPKINGYEVIDFMKTNALLENIPVIILTTSSSELENIKAKNLEAYCYIIKPVEIDEYVNVVSKIEEFWLSTLNSKTRT</sequence>
<dbReference type="Pfam" id="PF00072">
    <property type="entry name" value="Response_reg"/>
    <property type="match status" value="1"/>
</dbReference>
<feature type="modified residue" description="4-aspartylphosphate" evidence="1">
    <location>
        <position position="65"/>
    </location>
</feature>
<dbReference type="SUPFAM" id="SSF52172">
    <property type="entry name" value="CheY-like"/>
    <property type="match status" value="1"/>
</dbReference>
<name>A0A327PSJ8_9BACT</name>
<evidence type="ECO:0000256" key="1">
    <source>
        <dbReference type="PROSITE-ProRule" id="PRU00169"/>
    </source>
</evidence>
<evidence type="ECO:0000313" key="4">
    <source>
        <dbReference type="Proteomes" id="UP000249610"/>
    </source>
</evidence>
<comment type="caution">
    <text evidence="3">The sequence shown here is derived from an EMBL/GenBank/DDBJ whole genome shotgun (WGS) entry which is preliminary data.</text>
</comment>
<dbReference type="PANTHER" id="PTHR44520">
    <property type="entry name" value="RESPONSE REGULATOR RCP1-RELATED"/>
    <property type="match status" value="1"/>
</dbReference>
<gene>
    <name evidence="3" type="ORF">LV83_00009</name>
</gene>